<evidence type="ECO:0000259" key="2">
    <source>
        <dbReference type="Pfam" id="PF16077"/>
    </source>
</evidence>
<accession>A0A6J2JUX8</accession>
<evidence type="ECO:0000313" key="4">
    <source>
        <dbReference type="RefSeq" id="XP_028033118.1"/>
    </source>
</evidence>
<dbReference type="RefSeq" id="XP_028033118.1">
    <property type="nucleotide sequence ID" value="XM_028177317.1"/>
</dbReference>
<gene>
    <name evidence="4" type="primary">LOC114245227</name>
</gene>
<organism evidence="3 4">
    <name type="scientific">Bombyx mandarina</name>
    <name type="common">Wild silk moth</name>
    <name type="synonym">Wild silkworm</name>
    <dbReference type="NCBI Taxonomy" id="7092"/>
    <lineage>
        <taxon>Eukaryota</taxon>
        <taxon>Metazoa</taxon>
        <taxon>Ecdysozoa</taxon>
        <taxon>Arthropoda</taxon>
        <taxon>Hexapoda</taxon>
        <taxon>Insecta</taxon>
        <taxon>Pterygota</taxon>
        <taxon>Neoptera</taxon>
        <taxon>Endopterygota</taxon>
        <taxon>Lepidoptera</taxon>
        <taxon>Glossata</taxon>
        <taxon>Ditrysia</taxon>
        <taxon>Bombycoidea</taxon>
        <taxon>Bombycidae</taxon>
        <taxon>Bombycinae</taxon>
        <taxon>Bombyx</taxon>
    </lineage>
</organism>
<dbReference type="InterPro" id="IPR029034">
    <property type="entry name" value="Cystine-knot_cytokine"/>
</dbReference>
<feature type="signal peptide" evidence="1">
    <location>
        <begin position="1"/>
        <end position="21"/>
    </location>
</feature>
<keyword evidence="3" id="KW-1185">Reference proteome</keyword>
<dbReference type="KEGG" id="bman:114245227"/>
<name>A0A6J2JUX8_BOMMA</name>
<feature type="chain" id="PRO_5026905169" evidence="1">
    <location>
        <begin position="22"/>
        <end position="182"/>
    </location>
</feature>
<dbReference type="Proteomes" id="UP000504629">
    <property type="component" value="Unplaced"/>
</dbReference>
<dbReference type="SUPFAM" id="SSF57501">
    <property type="entry name" value="Cystine-knot cytokines"/>
    <property type="match status" value="1"/>
</dbReference>
<dbReference type="Gene3D" id="2.10.90.10">
    <property type="entry name" value="Cystine-knot cytokines"/>
    <property type="match status" value="1"/>
</dbReference>
<protein>
    <submittedName>
        <fullName evidence="4">Uncharacterized protein LOC114245227</fullName>
    </submittedName>
</protein>
<evidence type="ECO:0000313" key="3">
    <source>
        <dbReference type="Proteomes" id="UP000504629"/>
    </source>
</evidence>
<keyword evidence="1" id="KW-0732">Signal</keyword>
<reference evidence="4" key="1">
    <citation type="submission" date="2025-08" db="UniProtKB">
        <authorList>
            <consortium name="RefSeq"/>
        </authorList>
    </citation>
    <scope>IDENTIFICATION</scope>
    <source>
        <tissue evidence="4">Silk gland</tissue>
    </source>
</reference>
<sequence length="182" mass="21362">MVVLLFVITLLSALSTTTIHAARILRIKKPLKYEIEYQEKIDRILTGSKDWKYFDPETYSDEAGQNSTGIIGGCHWITEVEIYYMLEDLSRNKSWPIVQSKYLQQKIKTTRCVKTKESCYEEFGLNKLGLSSVCKESYRLNKIYFYDPDRNMIYTKKMTIPNCCTCTILKENPDREYQCLKT</sequence>
<feature type="domain" description="Spaetzle" evidence="2">
    <location>
        <begin position="92"/>
        <end position="168"/>
    </location>
</feature>
<evidence type="ECO:0000256" key="1">
    <source>
        <dbReference type="SAM" id="SignalP"/>
    </source>
</evidence>
<dbReference type="InterPro" id="IPR032104">
    <property type="entry name" value="Spaetzle"/>
</dbReference>
<dbReference type="AlphaFoldDB" id="A0A6J2JUX8"/>
<dbReference type="GeneID" id="114245227"/>
<dbReference type="Pfam" id="PF16077">
    <property type="entry name" value="Spaetzle"/>
    <property type="match status" value="1"/>
</dbReference>
<dbReference type="OrthoDB" id="7441557at2759"/>
<proteinExistence type="predicted"/>